<comment type="caution">
    <text evidence="5">The sequence shown here is derived from an EMBL/GenBank/DDBJ whole genome shotgun (WGS) entry which is preliminary data.</text>
</comment>
<feature type="chain" id="PRO_5019538545" evidence="3">
    <location>
        <begin position="24"/>
        <end position="654"/>
    </location>
</feature>
<dbReference type="SUPFAM" id="SSF54106">
    <property type="entry name" value="LysM domain"/>
    <property type="match status" value="2"/>
</dbReference>
<evidence type="ECO:0000313" key="5">
    <source>
        <dbReference type="EMBL" id="RRG21832.1"/>
    </source>
</evidence>
<dbReference type="PANTHER" id="PTHR33734:SF22">
    <property type="entry name" value="MEMBRANE-BOUND LYTIC MUREIN TRANSGLYCOSYLASE D"/>
    <property type="match status" value="1"/>
</dbReference>
<dbReference type="InterPro" id="IPR036779">
    <property type="entry name" value="LysM_dom_sf"/>
</dbReference>
<accession>A0A425Y1R8</accession>
<dbReference type="AlphaFoldDB" id="A0A425Y1R8"/>
<name>A0A425Y1R8_9BACT</name>
<dbReference type="InterPro" id="IPR028081">
    <property type="entry name" value="Leu-bd"/>
</dbReference>
<dbReference type="RefSeq" id="WP_125030515.1">
    <property type="nucleotide sequence ID" value="NZ_JAPXVP010000007.1"/>
</dbReference>
<reference evidence="5 6" key="1">
    <citation type="submission" date="2018-07" db="EMBL/GenBank/DDBJ databases">
        <title>Draft genome sequence of Ancylomarina sp. M1P.</title>
        <authorList>
            <person name="Yadav S."/>
            <person name="Villanueva L."/>
            <person name="Damste J.S.S."/>
        </authorList>
    </citation>
    <scope>NUCLEOTIDE SEQUENCE [LARGE SCALE GENOMIC DNA]</scope>
    <source>
        <strain evidence="5 6">M1P</strain>
    </source>
</reference>
<evidence type="ECO:0000256" key="2">
    <source>
        <dbReference type="ARBA" id="ARBA00022729"/>
    </source>
</evidence>
<dbReference type="InterPro" id="IPR028082">
    <property type="entry name" value="Peripla_BP_I"/>
</dbReference>
<proteinExistence type="inferred from homology"/>
<evidence type="ECO:0000313" key="6">
    <source>
        <dbReference type="Proteomes" id="UP000285794"/>
    </source>
</evidence>
<feature type="domain" description="LysM" evidence="4">
    <location>
        <begin position="168"/>
        <end position="213"/>
    </location>
</feature>
<dbReference type="Gene3D" id="3.40.50.2300">
    <property type="match status" value="2"/>
</dbReference>
<dbReference type="Pfam" id="PF13458">
    <property type="entry name" value="Peripla_BP_6"/>
    <property type="match status" value="1"/>
</dbReference>
<organism evidence="5 6">
    <name type="scientific">Ancylomarina euxinus</name>
    <dbReference type="NCBI Taxonomy" id="2283627"/>
    <lineage>
        <taxon>Bacteria</taxon>
        <taxon>Pseudomonadati</taxon>
        <taxon>Bacteroidota</taxon>
        <taxon>Bacteroidia</taxon>
        <taxon>Marinilabiliales</taxon>
        <taxon>Marinifilaceae</taxon>
        <taxon>Ancylomarina</taxon>
    </lineage>
</organism>
<dbReference type="CDD" id="cd06268">
    <property type="entry name" value="PBP1_ABC_transporter_LIVBP-like"/>
    <property type="match status" value="1"/>
</dbReference>
<keyword evidence="6" id="KW-1185">Reference proteome</keyword>
<dbReference type="PANTHER" id="PTHR33734">
    <property type="entry name" value="LYSM DOMAIN-CONTAINING GPI-ANCHORED PROTEIN 2"/>
    <property type="match status" value="1"/>
</dbReference>
<evidence type="ECO:0000256" key="1">
    <source>
        <dbReference type="ARBA" id="ARBA00010062"/>
    </source>
</evidence>
<protein>
    <submittedName>
        <fullName evidence="5">LysM peptidoglycan-binding domain-containing protein</fullName>
    </submittedName>
</protein>
<feature type="signal peptide" evidence="3">
    <location>
        <begin position="1"/>
        <end position="23"/>
    </location>
</feature>
<evidence type="ECO:0000259" key="4">
    <source>
        <dbReference type="PROSITE" id="PS51782"/>
    </source>
</evidence>
<dbReference type="SUPFAM" id="SSF53822">
    <property type="entry name" value="Periplasmic binding protein-like I"/>
    <property type="match status" value="1"/>
</dbReference>
<keyword evidence="2 3" id="KW-0732">Signal</keyword>
<sequence>MRYFIQKFIILLLLSGSIFDAQSQTIEVVRSNEKVVVAGKFYYLHIVREKQTMFSICKAYGVDIKEVMRINRKKTHSIDLNEILRIPFEQSAIVNSSVNIQEKEASDYFYHVIQKGNTLYSLSKKFNQSIDNIKVNNPEIGENGKLTVGTVLKIQKQTYPQQEDKKKNTYKVKANDSEADILDKFNIKRKTFRKLNPHVKSFRNITAGTIVNLPKNVKQIIPVEELTEETIENLEQKTDYNQIFKDYSRDTTVQSKINIALFLPLYAALNDSLNWEITYQDTLKVMTRKQPETVYPKSRDFIRLYQGVLLAVEDLKKQGLEINLHVFDTEKKQSTVRKTLEKLAPLKIDIILGPVYSNTFEIVAEYAQAHQIPIVSPLSSKNDQLHNNPFVFQINTSVQSLCDNIFNHLMSDKENKNIVIVHSKNYKELEEYKLVSDIEQQLFENGTYWQYSNLNYSKISFEDYGNLGLEYLLSKTLENIIVIPSSNPAVVESFLTNLKILSKEYPIQLIGFPSWQRYSSMDPSNLFELNTLILSPYFIDYESEKVGHFVDRFRYEFNCEPNDYTFRAYDLTLYFSTAIKRYGTRFFDHLSEIRDIDLLQSNYAIESVNAWGGFENRGLKMINYSTDFIIKSQNFKPTIKMHQVIDIPKEIINQ</sequence>
<dbReference type="Pfam" id="PF01476">
    <property type="entry name" value="LysM"/>
    <property type="match status" value="3"/>
</dbReference>
<dbReference type="SMART" id="SM00257">
    <property type="entry name" value="LysM"/>
    <property type="match status" value="3"/>
</dbReference>
<dbReference type="OrthoDB" id="2149800at2"/>
<dbReference type="Gene3D" id="3.10.350.10">
    <property type="entry name" value="LysM domain"/>
    <property type="match status" value="3"/>
</dbReference>
<gene>
    <name evidence="5" type="ORF">DWB61_08745</name>
</gene>
<dbReference type="Proteomes" id="UP000285794">
    <property type="component" value="Unassembled WGS sequence"/>
</dbReference>
<evidence type="ECO:0000256" key="3">
    <source>
        <dbReference type="SAM" id="SignalP"/>
    </source>
</evidence>
<dbReference type="PROSITE" id="PS51782">
    <property type="entry name" value="LYSM"/>
    <property type="match status" value="2"/>
</dbReference>
<comment type="similarity">
    <text evidence="1">Belongs to the leucine-binding protein family.</text>
</comment>
<dbReference type="CDD" id="cd00118">
    <property type="entry name" value="LysM"/>
    <property type="match status" value="2"/>
</dbReference>
<feature type="domain" description="LysM" evidence="4">
    <location>
        <begin position="109"/>
        <end position="154"/>
    </location>
</feature>
<dbReference type="EMBL" id="QQWG01000007">
    <property type="protein sequence ID" value="RRG21832.1"/>
    <property type="molecule type" value="Genomic_DNA"/>
</dbReference>
<dbReference type="InterPro" id="IPR018392">
    <property type="entry name" value="LysM"/>
</dbReference>